<sequence length="50" mass="5509">MESKNAAIALECGATKTQFDSMVEIHPSAAEEFVTMRSVTRCVSNPKMNF</sequence>
<dbReference type="InterPro" id="IPR016156">
    <property type="entry name" value="FAD/NAD-linked_Rdtase_dimer_sf"/>
</dbReference>
<dbReference type="Proteomes" id="UP001054252">
    <property type="component" value="Unassembled WGS sequence"/>
</dbReference>
<dbReference type="AlphaFoldDB" id="A0AAV5LDB6"/>
<protein>
    <recommendedName>
        <fullName evidence="3">Pyridine nucleotide-disulphide oxidoreductase dimerisation domain-containing protein</fullName>
    </recommendedName>
</protein>
<dbReference type="SUPFAM" id="SSF55424">
    <property type="entry name" value="FAD/NAD-linked reductases, dimerisation (C-terminal) domain"/>
    <property type="match status" value="1"/>
</dbReference>
<name>A0AAV5LDB6_9ROSI</name>
<gene>
    <name evidence="1" type="ORF">SLEP1_g43548</name>
</gene>
<proteinExistence type="predicted"/>
<evidence type="ECO:0000313" key="2">
    <source>
        <dbReference type="Proteomes" id="UP001054252"/>
    </source>
</evidence>
<evidence type="ECO:0000313" key="1">
    <source>
        <dbReference type="EMBL" id="GKV35248.1"/>
    </source>
</evidence>
<reference evidence="1 2" key="1">
    <citation type="journal article" date="2021" name="Commun. Biol.">
        <title>The genome of Shorea leprosula (Dipterocarpaceae) highlights the ecological relevance of drought in aseasonal tropical rainforests.</title>
        <authorList>
            <person name="Ng K.K.S."/>
            <person name="Kobayashi M.J."/>
            <person name="Fawcett J.A."/>
            <person name="Hatakeyama M."/>
            <person name="Paape T."/>
            <person name="Ng C.H."/>
            <person name="Ang C.C."/>
            <person name="Tnah L.H."/>
            <person name="Lee C.T."/>
            <person name="Nishiyama T."/>
            <person name="Sese J."/>
            <person name="O'Brien M.J."/>
            <person name="Copetti D."/>
            <person name="Mohd Noor M.I."/>
            <person name="Ong R.C."/>
            <person name="Putra M."/>
            <person name="Sireger I.Z."/>
            <person name="Indrioko S."/>
            <person name="Kosugi Y."/>
            <person name="Izuno A."/>
            <person name="Isagi Y."/>
            <person name="Lee S.L."/>
            <person name="Shimizu K.K."/>
        </authorList>
    </citation>
    <scope>NUCLEOTIDE SEQUENCE [LARGE SCALE GENOMIC DNA]</scope>
    <source>
        <strain evidence="1">214</strain>
    </source>
</reference>
<keyword evidence="2" id="KW-1185">Reference proteome</keyword>
<organism evidence="1 2">
    <name type="scientific">Rubroshorea leprosula</name>
    <dbReference type="NCBI Taxonomy" id="152421"/>
    <lineage>
        <taxon>Eukaryota</taxon>
        <taxon>Viridiplantae</taxon>
        <taxon>Streptophyta</taxon>
        <taxon>Embryophyta</taxon>
        <taxon>Tracheophyta</taxon>
        <taxon>Spermatophyta</taxon>
        <taxon>Magnoliopsida</taxon>
        <taxon>eudicotyledons</taxon>
        <taxon>Gunneridae</taxon>
        <taxon>Pentapetalae</taxon>
        <taxon>rosids</taxon>
        <taxon>malvids</taxon>
        <taxon>Malvales</taxon>
        <taxon>Dipterocarpaceae</taxon>
        <taxon>Rubroshorea</taxon>
    </lineage>
</organism>
<dbReference type="Gene3D" id="3.30.390.30">
    <property type="match status" value="1"/>
</dbReference>
<evidence type="ECO:0008006" key="3">
    <source>
        <dbReference type="Google" id="ProtNLM"/>
    </source>
</evidence>
<dbReference type="EMBL" id="BPVZ01000110">
    <property type="protein sequence ID" value="GKV35248.1"/>
    <property type="molecule type" value="Genomic_DNA"/>
</dbReference>
<comment type="caution">
    <text evidence="1">The sequence shown here is derived from an EMBL/GenBank/DDBJ whole genome shotgun (WGS) entry which is preliminary data.</text>
</comment>
<accession>A0AAV5LDB6</accession>